<dbReference type="SUPFAM" id="SSF49785">
    <property type="entry name" value="Galactose-binding domain-like"/>
    <property type="match status" value="1"/>
</dbReference>
<dbReference type="Proteomes" id="UP000199651">
    <property type="component" value="Unassembled WGS sequence"/>
</dbReference>
<dbReference type="PRINTS" id="PR00765">
    <property type="entry name" value="CRBOXYPTASEA"/>
</dbReference>
<feature type="chain" id="PRO_5039675732" description="Zinc carboxypeptidase" evidence="15">
    <location>
        <begin position="27"/>
        <end position="549"/>
    </location>
</feature>
<dbReference type="STRING" id="504798.SAMN05421871_11779"/>
<dbReference type="SUPFAM" id="SSF53187">
    <property type="entry name" value="Zn-dependent exopeptidases"/>
    <property type="match status" value="1"/>
</dbReference>
<dbReference type="InterPro" id="IPR008979">
    <property type="entry name" value="Galactose-bd-like_sf"/>
</dbReference>
<evidence type="ECO:0000313" key="19">
    <source>
        <dbReference type="Proteomes" id="UP000199651"/>
    </source>
</evidence>
<dbReference type="PANTHER" id="PTHR11705:SF143">
    <property type="entry name" value="SLL0236 PROTEIN"/>
    <property type="match status" value="1"/>
</dbReference>
<evidence type="ECO:0000256" key="10">
    <source>
        <dbReference type="ARBA" id="ARBA00050859"/>
    </source>
</evidence>
<dbReference type="InterPro" id="IPR000834">
    <property type="entry name" value="Peptidase_M14"/>
</dbReference>
<keyword evidence="5" id="KW-0479">Metal-binding</keyword>
<evidence type="ECO:0000256" key="3">
    <source>
        <dbReference type="ARBA" id="ARBA00022645"/>
    </source>
</evidence>
<feature type="domain" description="Peptidase M14" evidence="17">
    <location>
        <begin position="112"/>
        <end position="416"/>
    </location>
</feature>
<evidence type="ECO:0000256" key="14">
    <source>
        <dbReference type="PROSITE-ProRule" id="PRU01379"/>
    </source>
</evidence>
<dbReference type="InterPro" id="IPR057246">
    <property type="entry name" value="CARBOXYPEPT_ZN_1"/>
</dbReference>
<dbReference type="Pfam" id="PF01483">
    <property type="entry name" value="P_proprotein"/>
    <property type="match status" value="1"/>
</dbReference>
<dbReference type="GO" id="GO:0005615">
    <property type="term" value="C:extracellular space"/>
    <property type="evidence" value="ECO:0007669"/>
    <property type="project" value="TreeGrafter"/>
</dbReference>
<dbReference type="SMART" id="SM00631">
    <property type="entry name" value="Zn_pept"/>
    <property type="match status" value="1"/>
</dbReference>
<dbReference type="GO" id="GO:0004252">
    <property type="term" value="F:serine-type endopeptidase activity"/>
    <property type="evidence" value="ECO:0007669"/>
    <property type="project" value="InterPro"/>
</dbReference>
<accession>A0A1H0W8H1</accession>
<dbReference type="PROSITE" id="PS00132">
    <property type="entry name" value="CARBOXYPEPT_ZN_1"/>
    <property type="match status" value="1"/>
</dbReference>
<dbReference type="CDD" id="cd03859">
    <property type="entry name" value="M14_CPT"/>
    <property type="match status" value="1"/>
</dbReference>
<name>A0A1H0W8H1_9PSEU</name>
<dbReference type="PROSITE" id="PS00133">
    <property type="entry name" value="CARBOXYPEPT_ZN_2"/>
    <property type="match status" value="1"/>
</dbReference>
<dbReference type="AlphaFoldDB" id="A0A1H0W8H1"/>
<evidence type="ECO:0000256" key="4">
    <source>
        <dbReference type="ARBA" id="ARBA00022670"/>
    </source>
</evidence>
<evidence type="ECO:0000256" key="11">
    <source>
        <dbReference type="ARBA" id="ARBA00055464"/>
    </source>
</evidence>
<dbReference type="PROSITE" id="PS52035">
    <property type="entry name" value="PEPTIDASE_M14"/>
    <property type="match status" value="1"/>
</dbReference>
<comment type="similarity">
    <text evidence="2 14">Belongs to the peptidase M14 family.</text>
</comment>
<evidence type="ECO:0000256" key="8">
    <source>
        <dbReference type="ARBA" id="ARBA00022833"/>
    </source>
</evidence>
<dbReference type="FunFam" id="3.40.630.10:FF:000084">
    <property type="entry name" value="Carboxypeptidase B2"/>
    <property type="match status" value="1"/>
</dbReference>
<evidence type="ECO:0000313" key="18">
    <source>
        <dbReference type="EMBL" id="SDP86853.1"/>
    </source>
</evidence>
<dbReference type="FunFam" id="2.60.120.260:FF:000149">
    <property type="entry name" value="Leupeptin-inactivating enzyme 1"/>
    <property type="match status" value="1"/>
</dbReference>
<keyword evidence="3" id="KW-0121">Carboxypeptidase</keyword>
<dbReference type="GO" id="GO:0008270">
    <property type="term" value="F:zinc ion binding"/>
    <property type="evidence" value="ECO:0007669"/>
    <property type="project" value="InterPro"/>
</dbReference>
<evidence type="ECO:0000256" key="15">
    <source>
        <dbReference type="SAM" id="SignalP"/>
    </source>
</evidence>
<dbReference type="Pfam" id="PF00246">
    <property type="entry name" value="Peptidase_M14"/>
    <property type="match status" value="1"/>
</dbReference>
<sequence length="549" mass="59107">MKRKRLSLFIGALAAAGLLVSMNGPASGVPAGQERATAEYHVSGVRTAEQRSAVAATGAAINGVEDSRTLITATPSEVAKIRSLGYKVEAEAAPLSTQGASGIQDFPSADSGYHNYAEMTAELNKAVADHPGIITKQVIGKSYENRDLYVIKISDNAATDENEPEVLFTHHQHAREHITVEMALYLVNLFTDGYATDSRIKGLVDTREIWIMPDVNPDGGEFDISTGSYKSWRKNRQPNAGSSYVGTDMNRNWDYKWGCCGGSSGSPSSDTYRGPSAESAPEVKAVSNWVRSRVVSGVQQLKTAIDFHSYSELVLWPFGWTYDDTAPGLTAEDQKVFSTMGRAMAQTNGYTPEQSSELYVTDGAIDDYLWGAHKIWAYTFEMFPASGGGGFYPGDEILARETARNKAAVLYLLDYSDCPKRAIGLTCDGTPPPTGKVFENANNVNIPDNGAAVTSDVVVTGVAGNAPAGLQVGVDIKHSWRGDLVVDLVAPDGSTYRMKNSSSNDSADNVITTYTVNASTEIANGTWKLKVQDIAAQDTGYIDSFKLVF</sequence>
<keyword evidence="7" id="KW-0378">Hydrolase</keyword>
<dbReference type="Gene3D" id="3.40.630.10">
    <property type="entry name" value="Zn peptidases"/>
    <property type="match status" value="1"/>
</dbReference>
<dbReference type="GO" id="GO:0006508">
    <property type="term" value="P:proteolysis"/>
    <property type="evidence" value="ECO:0007669"/>
    <property type="project" value="UniProtKB-KW"/>
</dbReference>
<evidence type="ECO:0000256" key="2">
    <source>
        <dbReference type="ARBA" id="ARBA00005988"/>
    </source>
</evidence>
<keyword evidence="6 15" id="KW-0732">Signal</keyword>
<evidence type="ECO:0000256" key="6">
    <source>
        <dbReference type="ARBA" id="ARBA00022729"/>
    </source>
</evidence>
<comment type="catalytic activity">
    <reaction evidence="10">
        <text>Releases a C-terminal residue, which may be hydrophobic or positively charged.</text>
        <dbReference type="EC" id="3.4.17.18"/>
    </reaction>
</comment>
<evidence type="ECO:0000256" key="5">
    <source>
        <dbReference type="ARBA" id="ARBA00022723"/>
    </source>
</evidence>
<dbReference type="InterPro" id="IPR002884">
    <property type="entry name" value="P_dom"/>
</dbReference>
<evidence type="ECO:0000256" key="12">
    <source>
        <dbReference type="ARBA" id="ARBA00066554"/>
    </source>
</evidence>
<keyword evidence="4" id="KW-0645">Protease</keyword>
<evidence type="ECO:0000256" key="7">
    <source>
        <dbReference type="ARBA" id="ARBA00022801"/>
    </source>
</evidence>
<reference evidence="19" key="1">
    <citation type="submission" date="2016-10" db="EMBL/GenBank/DDBJ databases">
        <authorList>
            <person name="Varghese N."/>
            <person name="Submissions S."/>
        </authorList>
    </citation>
    <scope>NUCLEOTIDE SEQUENCE [LARGE SCALE GENOMIC DNA]</scope>
    <source>
        <strain evidence="19">IBRC-M 10655</strain>
    </source>
</reference>
<dbReference type="EMBL" id="FNJB01000018">
    <property type="protein sequence ID" value="SDP86853.1"/>
    <property type="molecule type" value="Genomic_DNA"/>
</dbReference>
<feature type="active site" description="Proton donor/acceptor" evidence="14">
    <location>
        <position position="381"/>
    </location>
</feature>
<dbReference type="PROSITE" id="PS51829">
    <property type="entry name" value="P_HOMO_B"/>
    <property type="match status" value="1"/>
</dbReference>
<evidence type="ECO:0000256" key="9">
    <source>
        <dbReference type="ARBA" id="ARBA00023049"/>
    </source>
</evidence>
<organism evidence="18 19">
    <name type="scientific">Actinokineospora alba</name>
    <dbReference type="NCBI Taxonomy" id="504798"/>
    <lineage>
        <taxon>Bacteria</taxon>
        <taxon>Bacillati</taxon>
        <taxon>Actinomycetota</taxon>
        <taxon>Actinomycetes</taxon>
        <taxon>Pseudonocardiales</taxon>
        <taxon>Pseudonocardiaceae</taxon>
        <taxon>Actinokineospora</taxon>
    </lineage>
</organism>
<comment type="function">
    <text evidence="11">Carboxypeptidase that possesses the specificities of both mammalian Cpase A and B. Thus shows broad substrate specificity, being able to cleave Cbz-Gly-Leu, Cbz-Gly-Val, Cbz-Gly-Phe, Cbz-Gly-Lys and Bz-Gly-Arg in vitro.</text>
</comment>
<dbReference type="InterPro" id="IPR057247">
    <property type="entry name" value="CARBOXYPEPT_ZN_2"/>
</dbReference>
<feature type="signal peptide" evidence="15">
    <location>
        <begin position="1"/>
        <end position="26"/>
    </location>
</feature>
<dbReference type="EC" id="3.4.17.18" evidence="12"/>
<protein>
    <recommendedName>
        <fullName evidence="13">Zinc carboxypeptidase</fullName>
        <ecNumber evidence="12">3.4.17.18</ecNumber>
    </recommendedName>
</protein>
<evidence type="ECO:0000259" key="17">
    <source>
        <dbReference type="PROSITE" id="PS52035"/>
    </source>
</evidence>
<keyword evidence="19" id="KW-1185">Reference proteome</keyword>
<feature type="domain" description="P/Homo B" evidence="16">
    <location>
        <begin position="430"/>
        <end position="549"/>
    </location>
</feature>
<evidence type="ECO:0000256" key="1">
    <source>
        <dbReference type="ARBA" id="ARBA00001947"/>
    </source>
</evidence>
<evidence type="ECO:0000259" key="16">
    <source>
        <dbReference type="PROSITE" id="PS51829"/>
    </source>
</evidence>
<keyword evidence="8" id="KW-0862">Zinc</keyword>
<dbReference type="PANTHER" id="PTHR11705">
    <property type="entry name" value="PROTEASE FAMILY M14 CARBOXYPEPTIDASE A,B"/>
    <property type="match status" value="1"/>
</dbReference>
<dbReference type="GO" id="GO:0004181">
    <property type="term" value="F:metallocarboxypeptidase activity"/>
    <property type="evidence" value="ECO:0007669"/>
    <property type="project" value="InterPro"/>
</dbReference>
<proteinExistence type="inferred from homology"/>
<evidence type="ECO:0000256" key="13">
    <source>
        <dbReference type="ARBA" id="ARBA00074273"/>
    </source>
</evidence>
<dbReference type="InterPro" id="IPR033810">
    <property type="entry name" value="Carboxypeptidase_T"/>
</dbReference>
<comment type="cofactor">
    <cofactor evidence="1">
        <name>Zn(2+)</name>
        <dbReference type="ChEBI" id="CHEBI:29105"/>
    </cofactor>
</comment>
<dbReference type="Gene3D" id="2.60.120.260">
    <property type="entry name" value="Galactose-binding domain-like"/>
    <property type="match status" value="1"/>
</dbReference>
<keyword evidence="9" id="KW-0482">Metalloprotease</keyword>
<gene>
    <name evidence="18" type="ORF">SAMN05192558_11879</name>
</gene>